<organism evidence="2 3">
    <name type="scientific">Aduncisulcus paluster</name>
    <dbReference type="NCBI Taxonomy" id="2918883"/>
    <lineage>
        <taxon>Eukaryota</taxon>
        <taxon>Metamonada</taxon>
        <taxon>Carpediemonas-like organisms</taxon>
        <taxon>Aduncisulcus</taxon>
    </lineage>
</organism>
<protein>
    <submittedName>
        <fullName evidence="2">Uncharacterized protein</fullName>
    </submittedName>
</protein>
<dbReference type="Proteomes" id="UP001057375">
    <property type="component" value="Unassembled WGS sequence"/>
</dbReference>
<dbReference type="EMBL" id="BQXS01010920">
    <property type="protein sequence ID" value="GKT35089.1"/>
    <property type="molecule type" value="Genomic_DNA"/>
</dbReference>
<evidence type="ECO:0000256" key="1">
    <source>
        <dbReference type="SAM" id="MobiDB-lite"/>
    </source>
</evidence>
<gene>
    <name evidence="2" type="ORF">ADUPG1_008319</name>
</gene>
<feature type="region of interest" description="Disordered" evidence="1">
    <location>
        <begin position="1"/>
        <end position="22"/>
    </location>
</feature>
<evidence type="ECO:0000313" key="3">
    <source>
        <dbReference type="Proteomes" id="UP001057375"/>
    </source>
</evidence>
<evidence type="ECO:0000313" key="2">
    <source>
        <dbReference type="EMBL" id="GKT35089.1"/>
    </source>
</evidence>
<accession>A0ABQ5KRI9</accession>
<keyword evidence="3" id="KW-1185">Reference proteome</keyword>
<feature type="compositionally biased region" description="Basic residues" evidence="1">
    <location>
        <begin position="1"/>
        <end position="11"/>
    </location>
</feature>
<feature type="compositionally biased region" description="Basic and acidic residues" evidence="1">
    <location>
        <begin position="12"/>
        <end position="22"/>
    </location>
</feature>
<comment type="caution">
    <text evidence="2">The sequence shown here is derived from an EMBL/GenBank/DDBJ whole genome shotgun (WGS) entry which is preliminary data.</text>
</comment>
<name>A0ABQ5KRI9_9EUKA</name>
<sequence length="248" mass="28238">MPGKLNFRKSYSRSEKKPKDLKESARLCKKCAKRSEASVLKAPTLKDFSKEEYFKFKADFRAYKRDGGKASSYGCISETVKMMIDTEVDDFDETELTGAKEVDLDVLVVVSYDGRSETHPKMFKISLTTTNIKTADQVKAPIQVIASAIIPGESMVIGSKWCLQTGIMKTTIGTRLEDSIPDVDIMAKLTEKTKSKVDFEWTEEMNAGSRKSRPFYPEDQFFITWIIPYLSFFVRMLVDTELVESRYS</sequence>
<proteinExistence type="predicted"/>
<reference evidence="2" key="1">
    <citation type="submission" date="2022-03" db="EMBL/GenBank/DDBJ databases">
        <title>Draft genome sequence of Aduncisulcus paluster, a free-living microaerophilic Fornicata.</title>
        <authorList>
            <person name="Yuyama I."/>
            <person name="Kume K."/>
            <person name="Tamura T."/>
            <person name="Inagaki Y."/>
            <person name="Hashimoto T."/>
        </authorList>
    </citation>
    <scope>NUCLEOTIDE SEQUENCE</scope>
    <source>
        <strain evidence="2">NY0171</strain>
    </source>
</reference>